<dbReference type="OrthoDB" id="294295at2759"/>
<dbReference type="Pfam" id="PF13561">
    <property type="entry name" value="adh_short_C2"/>
    <property type="match status" value="1"/>
</dbReference>
<comment type="similarity">
    <text evidence="1">Belongs to the short-chain dehydrogenases/reductases (SDR) family.</text>
</comment>
<dbReference type="PRINTS" id="PR00081">
    <property type="entry name" value="GDHRDH"/>
</dbReference>
<reference evidence="2 3" key="1">
    <citation type="journal article" date="2018" name="Nat. Genet.">
        <title>The Rosa genome provides new insights in the design of modern roses.</title>
        <authorList>
            <person name="Bendahmane M."/>
        </authorList>
    </citation>
    <scope>NUCLEOTIDE SEQUENCE [LARGE SCALE GENOMIC DNA]</scope>
    <source>
        <strain evidence="3">cv. Old Blush</strain>
    </source>
</reference>
<protein>
    <submittedName>
        <fullName evidence="2">Putative oxidoreductase</fullName>
        <ecNumber evidence="2">1.1.1.-</ecNumber>
    </submittedName>
</protein>
<dbReference type="InterPro" id="IPR002347">
    <property type="entry name" value="SDR_fam"/>
</dbReference>
<sequence>MTEQPIQLQKLHGKVAIVTGAASGIGAVTARHFADHGARVVVIADVQDAKGQEVATSIGSHRCTYVHCDVTDEDQVESLVDSTVEKYGQLDVMYSNAGITASSVQKVLVLDLSWFDKVMEVNARGMAACVKHAARAMVGKGVRGSIVCTASIVAECGMMGGTDYTMSKHAVLGLVRSASVQLAARWVRVNCVSPGLVGTPLLSETFKLREEELKEMMTAVYSESSDGPLTEKHVADAVVFLVSEDSAFVTGHNLVVDGGFGTKFLSILKP</sequence>
<keyword evidence="3" id="KW-1185">Reference proteome</keyword>
<dbReference type="EMBL" id="PDCK01000045">
    <property type="protein sequence ID" value="PRQ21709.1"/>
    <property type="molecule type" value="Genomic_DNA"/>
</dbReference>
<dbReference type="Gramene" id="PRQ21709">
    <property type="protein sequence ID" value="PRQ21709"/>
    <property type="gene ID" value="RchiOBHm_Chr7g0242221"/>
</dbReference>
<dbReference type="AlphaFoldDB" id="A0A2P6PIF6"/>
<organism evidence="2 3">
    <name type="scientific">Rosa chinensis</name>
    <name type="common">China rose</name>
    <dbReference type="NCBI Taxonomy" id="74649"/>
    <lineage>
        <taxon>Eukaryota</taxon>
        <taxon>Viridiplantae</taxon>
        <taxon>Streptophyta</taxon>
        <taxon>Embryophyta</taxon>
        <taxon>Tracheophyta</taxon>
        <taxon>Spermatophyta</taxon>
        <taxon>Magnoliopsida</taxon>
        <taxon>eudicotyledons</taxon>
        <taxon>Gunneridae</taxon>
        <taxon>Pentapetalae</taxon>
        <taxon>rosids</taxon>
        <taxon>fabids</taxon>
        <taxon>Rosales</taxon>
        <taxon>Rosaceae</taxon>
        <taxon>Rosoideae</taxon>
        <taxon>Rosoideae incertae sedis</taxon>
        <taxon>Rosa</taxon>
    </lineage>
</organism>
<dbReference type="FunFam" id="3.40.50.720:FF:000084">
    <property type="entry name" value="Short-chain dehydrogenase reductase"/>
    <property type="match status" value="1"/>
</dbReference>
<accession>A0A2P6PIF6</accession>
<evidence type="ECO:0000256" key="1">
    <source>
        <dbReference type="ARBA" id="ARBA00006484"/>
    </source>
</evidence>
<dbReference type="PROSITE" id="PS00061">
    <property type="entry name" value="ADH_SHORT"/>
    <property type="match status" value="1"/>
</dbReference>
<dbReference type="PANTHER" id="PTHR42820:SF13">
    <property type="entry name" value="(-)-ISOPIPERITENOL_(-)-CARVEOL DEHYDROGENASE, MITOCHONDRIAL-LIKE"/>
    <property type="match status" value="1"/>
</dbReference>
<dbReference type="STRING" id="74649.A0A2P6PIF6"/>
<dbReference type="InterPro" id="IPR020904">
    <property type="entry name" value="Sc_DH/Rdtase_CS"/>
</dbReference>
<dbReference type="Proteomes" id="UP000238479">
    <property type="component" value="Chromosome 7"/>
</dbReference>
<evidence type="ECO:0000313" key="2">
    <source>
        <dbReference type="EMBL" id="PRQ21709.1"/>
    </source>
</evidence>
<dbReference type="InterPro" id="IPR036291">
    <property type="entry name" value="NAD(P)-bd_dom_sf"/>
</dbReference>
<dbReference type="OMA" id="WAATRDM"/>
<dbReference type="SUPFAM" id="SSF51735">
    <property type="entry name" value="NAD(P)-binding Rossmann-fold domains"/>
    <property type="match status" value="1"/>
</dbReference>
<gene>
    <name evidence="2" type="ORF">RchiOBHm_Chr7g0242221</name>
</gene>
<comment type="caution">
    <text evidence="2">The sequence shown here is derived from an EMBL/GenBank/DDBJ whole genome shotgun (WGS) entry which is preliminary data.</text>
</comment>
<dbReference type="GO" id="GO:0016491">
    <property type="term" value="F:oxidoreductase activity"/>
    <property type="evidence" value="ECO:0007669"/>
    <property type="project" value="UniProtKB-KW"/>
</dbReference>
<dbReference type="EC" id="1.1.1.-" evidence="2"/>
<name>A0A2P6PIF6_ROSCH</name>
<dbReference type="PANTHER" id="PTHR42820">
    <property type="entry name" value="SHORT-CHAIN DEHYDROGENASE REDUCTASE"/>
    <property type="match status" value="1"/>
</dbReference>
<proteinExistence type="inferred from homology"/>
<keyword evidence="2" id="KW-0560">Oxidoreductase</keyword>
<dbReference type="Gene3D" id="3.40.50.720">
    <property type="entry name" value="NAD(P)-binding Rossmann-like Domain"/>
    <property type="match status" value="1"/>
</dbReference>
<dbReference type="PRINTS" id="PR00080">
    <property type="entry name" value="SDRFAMILY"/>
</dbReference>
<evidence type="ECO:0000313" key="3">
    <source>
        <dbReference type="Proteomes" id="UP000238479"/>
    </source>
</evidence>